<dbReference type="InterPro" id="IPR036116">
    <property type="entry name" value="FN3_sf"/>
</dbReference>
<evidence type="ECO:0000256" key="9">
    <source>
        <dbReference type="ARBA" id="ARBA00023136"/>
    </source>
</evidence>
<reference evidence="18" key="1">
    <citation type="submission" date="2021-10" db="EMBL/GenBank/DDBJ databases">
        <title>Melipona bicolor Genome sequencing and assembly.</title>
        <authorList>
            <person name="Araujo N.S."/>
            <person name="Arias M.C."/>
        </authorList>
    </citation>
    <scope>NUCLEOTIDE SEQUENCE</scope>
    <source>
        <strain evidence="18">USP_2M_L1-L4_2017</strain>
        <tissue evidence="18">Whole body</tissue>
    </source>
</reference>
<evidence type="ECO:0000256" key="5">
    <source>
        <dbReference type="ARBA" id="ARBA00022729"/>
    </source>
</evidence>
<evidence type="ECO:0000256" key="10">
    <source>
        <dbReference type="ARBA" id="ARBA00023157"/>
    </source>
</evidence>
<feature type="signal peptide" evidence="15">
    <location>
        <begin position="1"/>
        <end position="17"/>
    </location>
</feature>
<comment type="caution">
    <text evidence="18">The sequence shown here is derived from an EMBL/GenBank/DDBJ whole genome shotgun (WGS) entry which is preliminary data.</text>
</comment>
<dbReference type="CDD" id="cd00063">
    <property type="entry name" value="FN3"/>
    <property type="match status" value="5"/>
</dbReference>
<dbReference type="SMART" id="SM00408">
    <property type="entry name" value="IGc2"/>
    <property type="match status" value="6"/>
</dbReference>
<evidence type="ECO:0000256" key="7">
    <source>
        <dbReference type="ARBA" id="ARBA00022889"/>
    </source>
</evidence>
<feature type="domain" description="Ig-like" evidence="16">
    <location>
        <begin position="240"/>
        <end position="324"/>
    </location>
</feature>
<dbReference type="Pfam" id="PF07679">
    <property type="entry name" value="I-set"/>
    <property type="match status" value="3"/>
</dbReference>
<dbReference type="GO" id="GO:0009653">
    <property type="term" value="P:anatomical structure morphogenesis"/>
    <property type="evidence" value="ECO:0007669"/>
    <property type="project" value="UniProtKB-ARBA"/>
</dbReference>
<dbReference type="InterPro" id="IPR013783">
    <property type="entry name" value="Ig-like_fold"/>
</dbReference>
<dbReference type="InterPro" id="IPR013098">
    <property type="entry name" value="Ig_I-set"/>
</dbReference>
<evidence type="ECO:0000256" key="4">
    <source>
        <dbReference type="ARBA" id="ARBA00022692"/>
    </source>
</evidence>
<feature type="domain" description="Ig-like" evidence="16">
    <location>
        <begin position="515"/>
        <end position="604"/>
    </location>
</feature>
<evidence type="ECO:0000256" key="1">
    <source>
        <dbReference type="ARBA" id="ARBA00004236"/>
    </source>
</evidence>
<keyword evidence="6" id="KW-0677">Repeat</keyword>
<dbReference type="Pfam" id="PF00041">
    <property type="entry name" value="fn3"/>
    <property type="match status" value="4"/>
</dbReference>
<comment type="subcellular location">
    <subcellularLocation>
        <location evidence="1">Cell membrane</location>
    </subcellularLocation>
    <subcellularLocation>
        <location evidence="2">Membrane</location>
        <topology evidence="2">Single-pass type I membrane protein</topology>
    </subcellularLocation>
</comment>
<keyword evidence="7" id="KW-0130">Cell adhesion</keyword>
<dbReference type="SMART" id="SM00409">
    <property type="entry name" value="IG"/>
    <property type="match status" value="6"/>
</dbReference>
<evidence type="ECO:0000256" key="8">
    <source>
        <dbReference type="ARBA" id="ARBA00022989"/>
    </source>
</evidence>
<dbReference type="Gene3D" id="2.60.40.10">
    <property type="entry name" value="Immunoglobulins"/>
    <property type="match status" value="11"/>
</dbReference>
<dbReference type="InterPro" id="IPR007110">
    <property type="entry name" value="Ig-like_dom"/>
</dbReference>
<dbReference type="InterPro" id="IPR026966">
    <property type="entry name" value="Neurofascin/L1/NrCAM_C"/>
</dbReference>
<dbReference type="GO" id="GO:0030154">
    <property type="term" value="P:cell differentiation"/>
    <property type="evidence" value="ECO:0007669"/>
    <property type="project" value="UniProtKB-ARBA"/>
</dbReference>
<organism evidence="18 19">
    <name type="scientific">Melipona bicolor</name>
    <dbReference type="NCBI Taxonomy" id="60889"/>
    <lineage>
        <taxon>Eukaryota</taxon>
        <taxon>Metazoa</taxon>
        <taxon>Ecdysozoa</taxon>
        <taxon>Arthropoda</taxon>
        <taxon>Hexapoda</taxon>
        <taxon>Insecta</taxon>
        <taxon>Pterygota</taxon>
        <taxon>Neoptera</taxon>
        <taxon>Endopterygota</taxon>
        <taxon>Hymenoptera</taxon>
        <taxon>Apocrita</taxon>
        <taxon>Aculeata</taxon>
        <taxon>Apoidea</taxon>
        <taxon>Anthophila</taxon>
        <taxon>Apidae</taxon>
        <taxon>Melipona</taxon>
    </lineage>
</organism>
<feature type="domain" description="Ig-like" evidence="16">
    <location>
        <begin position="333"/>
        <end position="420"/>
    </location>
</feature>
<evidence type="ECO:0000256" key="6">
    <source>
        <dbReference type="ARBA" id="ARBA00022737"/>
    </source>
</evidence>
<dbReference type="PROSITE" id="PS50853">
    <property type="entry name" value="FN3"/>
    <property type="match status" value="4"/>
</dbReference>
<evidence type="ECO:0000256" key="15">
    <source>
        <dbReference type="SAM" id="SignalP"/>
    </source>
</evidence>
<feature type="chain" id="PRO_5041200614" description="Neuroglian" evidence="15">
    <location>
        <begin position="18"/>
        <end position="1250"/>
    </location>
</feature>
<dbReference type="FunFam" id="2.60.40.10:FF:000032">
    <property type="entry name" value="palladin isoform X1"/>
    <property type="match status" value="1"/>
</dbReference>
<keyword evidence="12" id="KW-0393">Immunoglobulin domain</keyword>
<keyword evidence="8 14" id="KW-1133">Transmembrane helix</keyword>
<dbReference type="InterPro" id="IPR003599">
    <property type="entry name" value="Ig_sub"/>
</dbReference>
<keyword evidence="9 14" id="KW-0472">Membrane</keyword>
<keyword evidence="3" id="KW-1003">Cell membrane</keyword>
<feature type="transmembrane region" description="Helical" evidence="14">
    <location>
        <begin position="1121"/>
        <end position="1144"/>
    </location>
</feature>
<keyword evidence="11" id="KW-0325">Glycoprotein</keyword>
<evidence type="ECO:0000259" key="16">
    <source>
        <dbReference type="PROSITE" id="PS50835"/>
    </source>
</evidence>
<dbReference type="FunFam" id="2.60.40.10:FF:001687">
    <property type="entry name" value="Neuroglian, isoform E"/>
    <property type="match status" value="1"/>
</dbReference>
<feature type="domain" description="Fibronectin type-III" evidence="17">
    <location>
        <begin position="710"/>
        <end position="807"/>
    </location>
</feature>
<keyword evidence="5 15" id="KW-0732">Signal</keyword>
<feature type="domain" description="Ig-like" evidence="16">
    <location>
        <begin position="426"/>
        <end position="510"/>
    </location>
</feature>
<evidence type="ECO:0000256" key="3">
    <source>
        <dbReference type="ARBA" id="ARBA00022475"/>
    </source>
</evidence>
<feature type="region of interest" description="Disordered" evidence="13">
    <location>
        <begin position="1164"/>
        <end position="1250"/>
    </location>
</feature>
<dbReference type="FunFam" id="2.60.40.10:FF:000005">
    <property type="entry name" value="Neuronal cell adhesion molecule"/>
    <property type="match status" value="1"/>
</dbReference>
<accession>A0AA40KFR0</accession>
<feature type="compositionally biased region" description="Low complexity" evidence="13">
    <location>
        <begin position="1183"/>
        <end position="1194"/>
    </location>
</feature>
<dbReference type="AlphaFoldDB" id="A0AA40KFR0"/>
<feature type="domain" description="Ig-like" evidence="16">
    <location>
        <begin position="23"/>
        <end position="128"/>
    </location>
</feature>
<evidence type="ECO:0000256" key="14">
    <source>
        <dbReference type="SAM" id="Phobius"/>
    </source>
</evidence>
<evidence type="ECO:0000256" key="11">
    <source>
        <dbReference type="ARBA" id="ARBA00023180"/>
    </source>
</evidence>
<evidence type="ECO:0000256" key="2">
    <source>
        <dbReference type="ARBA" id="ARBA00004479"/>
    </source>
</evidence>
<name>A0AA40KFR0_9HYME</name>
<feature type="domain" description="Fibronectin type-III" evidence="17">
    <location>
        <begin position="812"/>
        <end position="910"/>
    </location>
</feature>
<evidence type="ECO:0000256" key="13">
    <source>
        <dbReference type="SAM" id="MobiDB-lite"/>
    </source>
</evidence>
<dbReference type="GO" id="GO:0098609">
    <property type="term" value="P:cell-cell adhesion"/>
    <property type="evidence" value="ECO:0007669"/>
    <property type="project" value="UniProtKB-ARBA"/>
</dbReference>
<evidence type="ECO:0000259" key="17">
    <source>
        <dbReference type="PROSITE" id="PS50853"/>
    </source>
</evidence>
<dbReference type="FunFam" id="2.60.40.10:FF:000004">
    <property type="entry name" value="DCC isoform 1"/>
    <property type="match status" value="1"/>
</dbReference>
<dbReference type="PROSITE" id="PS50835">
    <property type="entry name" value="IG_LIKE"/>
    <property type="match status" value="6"/>
</dbReference>
<dbReference type="FunFam" id="2.60.40.10:FF:000035">
    <property type="entry name" value="Contactin 1"/>
    <property type="match status" value="1"/>
</dbReference>
<evidence type="ECO:0008006" key="20">
    <source>
        <dbReference type="Google" id="ProtNLM"/>
    </source>
</evidence>
<evidence type="ECO:0000256" key="12">
    <source>
        <dbReference type="ARBA" id="ARBA00023319"/>
    </source>
</evidence>
<dbReference type="Proteomes" id="UP001177670">
    <property type="component" value="Unassembled WGS sequence"/>
</dbReference>
<dbReference type="FunFam" id="2.60.40.10:FF:001718">
    <property type="entry name" value="Neuroglian, isoform D"/>
    <property type="match status" value="1"/>
</dbReference>
<dbReference type="PANTHER" id="PTHR44170:SF6">
    <property type="entry name" value="CONTACTIN"/>
    <property type="match status" value="1"/>
</dbReference>
<dbReference type="SMART" id="SM00060">
    <property type="entry name" value="FN3"/>
    <property type="match status" value="5"/>
</dbReference>
<dbReference type="InterPro" id="IPR036179">
    <property type="entry name" value="Ig-like_dom_sf"/>
</dbReference>
<keyword evidence="19" id="KW-1185">Reference proteome</keyword>
<keyword evidence="10" id="KW-1015">Disulfide bond</keyword>
<dbReference type="SUPFAM" id="SSF48726">
    <property type="entry name" value="Immunoglobulin"/>
    <property type="match status" value="6"/>
</dbReference>
<feature type="domain" description="Fibronectin type-III" evidence="17">
    <location>
        <begin position="608"/>
        <end position="705"/>
    </location>
</feature>
<evidence type="ECO:0000313" key="19">
    <source>
        <dbReference type="Proteomes" id="UP001177670"/>
    </source>
</evidence>
<dbReference type="GO" id="GO:0005886">
    <property type="term" value="C:plasma membrane"/>
    <property type="evidence" value="ECO:0007669"/>
    <property type="project" value="UniProtKB-SubCell"/>
</dbReference>
<dbReference type="Pfam" id="PF13927">
    <property type="entry name" value="Ig_3"/>
    <property type="match status" value="2"/>
</dbReference>
<dbReference type="InterPro" id="IPR003961">
    <property type="entry name" value="FN3_dom"/>
</dbReference>
<dbReference type="FunFam" id="2.60.40.10:FF:000028">
    <property type="entry name" value="Neuronal cell adhesion molecule"/>
    <property type="match status" value="1"/>
</dbReference>
<feature type="domain" description="Fibronectin type-III" evidence="17">
    <location>
        <begin position="914"/>
        <end position="1014"/>
    </location>
</feature>
<proteinExistence type="predicted"/>
<dbReference type="Pfam" id="PF13882">
    <property type="entry name" value="Bravo_FIGEY"/>
    <property type="match status" value="1"/>
</dbReference>
<sequence length="1250" mass="139207">MKFIVCIISTLVLQASALIQSPPRISKQPPTDEQLFQVAQAKINENDKPFLIECEAEGEPAPRYRWIKNGKNFEWPAYDDRISQQPGRGTLVISRPRDEDLGQYQCFAENEWGIATSNSVFVRKAELNSFKDQNPISLDANEGQPFKLTCQPPDGWPKPNVYWLIQDTAGGIKSINNSRMTLDPEGNLWFSNVTRNDASDDFYYACAATSVFRNEYKLGNRVLLNVISSGISASQNKYKPVKQYVSRKNEVALRGKKIELYCIYGGTPLPQIVWSKNGEVIRTNDRIMQGNYGKSLIIKHVNFKDEGTYTCEASNGVGDAKSYSIHLQVMAVPFFTIEPEIINAAEDETVEFKCAADGVPVPEIKWIHNGKPISEAPPNPRRKVTPNSIIIEKLTKKDTGNYGCNATNSLGYVYKDVYVNVLALEPEITQPPADIATVDGKTVRITCRVFGAPKPAVKWIRNGQELTGGRYKILDSGDLEIDNVIFLDAGTYTCHASNKFGEVEASGNLAVKEHTRITDEPEDYEVAAGSTATFRCNAVTDSSLTLTIDWLCNGEPIDFEMEPRFIRSTDYSLMITKTTELDTGTYTCVAHTELDEAKAQATLVVQDVPNPPKLVSVICMASEATIHWTPMGDNRAPILRYTIQHNTTFTPDTWEISKDPVPATEQTYVVPMSPWANYTFRVLAWNKIGPSLPSPHSDVCTTLQDVPYKNPDNVMGKGTTPQNLVISWTVMPQIEHNAPKFMYRVYYRRDIPGEKWTIEDINDWKKNSLVVDNQPTYQKYKIKVVAINERGECRIAPEEVTGYSGEDVPLQAPSNFTLNQVKSSTSAQFSWNPVPEESVRGELQGYKIQTWTEKDGEKGMREIDIRGGNRTHALVTKFVPFSKNYVQILAYNGRYAGPPSEILSFDTPEGVPGTVLSLEAFPMGSSALFLVWTKPAEPNGILTGYRIYYEPVNGTRLGLLLERKPHITDPEATNAKLAALAPDTKYRVHIRATTKVGEGNDYFIEQKTRPSQRPDMPLFTWEAIPKENGYSNVKITWLNLNGNPGSHFFVKYKLKGETISAQTEPEFQSNTIEIRGLQSGEVYVMSVVAVDGNYFTESESQEVETSSEGPIIQPKENVATAGWFIGMMLAIAFLLLVLIIVCVIKRNRGGKYAVHERELAAGRGDYPDEGGFHEYSQPLDTKSAGGRASLASSSHQDGKHPESDTDSMAEYGEGDTGRFTEDGSFIGQYGPKGRPEETPPIPSGTMATYV</sequence>
<keyword evidence="4 14" id="KW-0812">Transmembrane</keyword>
<gene>
    <name evidence="18" type="ORF">K0M31_015133</name>
</gene>
<dbReference type="InterPro" id="IPR003598">
    <property type="entry name" value="Ig_sub2"/>
</dbReference>
<dbReference type="FunFam" id="2.60.40.10:FF:001928">
    <property type="entry name" value="neuroglian isoform X2"/>
    <property type="match status" value="1"/>
</dbReference>
<dbReference type="EMBL" id="JAHYIQ010000043">
    <property type="protein sequence ID" value="KAK1118435.1"/>
    <property type="molecule type" value="Genomic_DNA"/>
</dbReference>
<dbReference type="SUPFAM" id="SSF49265">
    <property type="entry name" value="Fibronectin type III"/>
    <property type="match status" value="3"/>
</dbReference>
<evidence type="ECO:0000313" key="18">
    <source>
        <dbReference type="EMBL" id="KAK1118435.1"/>
    </source>
</evidence>
<dbReference type="PANTHER" id="PTHR44170">
    <property type="entry name" value="PROTEIN SIDEKICK"/>
    <property type="match status" value="1"/>
</dbReference>
<feature type="domain" description="Ig-like" evidence="16">
    <location>
        <begin position="142"/>
        <end position="219"/>
    </location>
</feature>
<protein>
    <recommendedName>
        <fullName evidence="20">Neuroglian</fullName>
    </recommendedName>
</protein>